<dbReference type="OrthoDB" id="185373at2759"/>
<dbReference type="GO" id="GO:0099402">
    <property type="term" value="P:plant organ development"/>
    <property type="evidence" value="ECO:0007669"/>
    <property type="project" value="UniProtKB-ARBA"/>
</dbReference>
<dbReference type="NCBIfam" id="TIGR00756">
    <property type="entry name" value="PPR"/>
    <property type="match status" value="3"/>
</dbReference>
<dbReference type="Gene3D" id="1.25.40.10">
    <property type="entry name" value="Tetratricopeptide repeat domain"/>
    <property type="match status" value="3"/>
</dbReference>
<dbReference type="InterPro" id="IPR002885">
    <property type="entry name" value="PPR_rpt"/>
</dbReference>
<dbReference type="PANTHER" id="PTHR47926:SF342">
    <property type="entry name" value="TETRATRICOPEPTIDE-LIKE HELICAL DOMAIN-CONTAINING PROTEIN-RELATED"/>
    <property type="match status" value="1"/>
</dbReference>
<dbReference type="FunFam" id="1.25.40.10:FF:000158">
    <property type="entry name" value="pentatricopeptide repeat-containing protein At2g33680"/>
    <property type="match status" value="1"/>
</dbReference>
<feature type="repeat" description="PPR" evidence="2">
    <location>
        <begin position="28"/>
        <end position="63"/>
    </location>
</feature>
<evidence type="ECO:0000313" key="3">
    <source>
        <dbReference type="EMBL" id="KAF8394541.1"/>
    </source>
</evidence>
<evidence type="ECO:0000313" key="4">
    <source>
        <dbReference type="Proteomes" id="UP000655225"/>
    </source>
</evidence>
<dbReference type="InterPro" id="IPR011990">
    <property type="entry name" value="TPR-like_helical_dom_sf"/>
</dbReference>
<dbReference type="InterPro" id="IPR046848">
    <property type="entry name" value="E_motif"/>
</dbReference>
<protein>
    <recommendedName>
        <fullName evidence="5">Pentatricopeptide repeat-containing protein</fullName>
    </recommendedName>
</protein>
<dbReference type="PROSITE" id="PS51375">
    <property type="entry name" value="PPR"/>
    <property type="match status" value="3"/>
</dbReference>
<sequence>MSLVDMYSKLEDLGSAASVFISSPPIGDRMMYNSMISGLVSFGSYEEALELFAEARREIDLKPTEGEAVDTARQLFSKMNERNVVSWTTIISGLSQLGLDSDALELFKEMQLARICPNSFTFSSVLNACGNLADLEKGRCIHECSIKYGIMDEEFTNSSLLDLYAKCGALGESFKLFDELPKTNVVSWNAMITALAQHGNGEEALELFERMDEYGVEANQVSFTSLLFGCSYCGLVDDGVCVFESITHKHGMIPSMDHYACMVDMFGRAGMLERAKCMIDGMPYEPNALIWKTFLAACRLHWDLKLAQLTTDHVLSMEGEDNTTLVTISNIYSELGKWDDIERVRRRMRYGGRKESGVSWEQIKDKL</sequence>
<dbReference type="Pfam" id="PF13041">
    <property type="entry name" value="PPR_2"/>
    <property type="match status" value="2"/>
</dbReference>
<feature type="repeat" description="PPR" evidence="2">
    <location>
        <begin position="83"/>
        <end position="117"/>
    </location>
</feature>
<name>A0A834YXM1_TETSI</name>
<keyword evidence="4" id="KW-1185">Reference proteome</keyword>
<evidence type="ECO:0008006" key="5">
    <source>
        <dbReference type="Google" id="ProtNLM"/>
    </source>
</evidence>
<dbReference type="OMA" id="GRCIHEC"/>
<dbReference type="PANTHER" id="PTHR47926">
    <property type="entry name" value="PENTATRICOPEPTIDE REPEAT-CONTAINING PROTEIN"/>
    <property type="match status" value="1"/>
</dbReference>
<comment type="caution">
    <text evidence="3">The sequence shown here is derived from an EMBL/GenBank/DDBJ whole genome shotgun (WGS) entry which is preliminary data.</text>
</comment>
<dbReference type="GO" id="GO:0009451">
    <property type="term" value="P:RNA modification"/>
    <property type="evidence" value="ECO:0007669"/>
    <property type="project" value="InterPro"/>
</dbReference>
<accession>A0A834YXM1</accession>
<dbReference type="Pfam" id="PF01535">
    <property type="entry name" value="PPR"/>
    <property type="match status" value="3"/>
</dbReference>
<keyword evidence="1" id="KW-0677">Repeat</keyword>
<evidence type="ECO:0000256" key="2">
    <source>
        <dbReference type="PROSITE-ProRule" id="PRU00708"/>
    </source>
</evidence>
<organism evidence="3 4">
    <name type="scientific">Tetracentron sinense</name>
    <name type="common">Spur-leaf</name>
    <dbReference type="NCBI Taxonomy" id="13715"/>
    <lineage>
        <taxon>Eukaryota</taxon>
        <taxon>Viridiplantae</taxon>
        <taxon>Streptophyta</taxon>
        <taxon>Embryophyta</taxon>
        <taxon>Tracheophyta</taxon>
        <taxon>Spermatophyta</taxon>
        <taxon>Magnoliopsida</taxon>
        <taxon>Trochodendrales</taxon>
        <taxon>Trochodendraceae</taxon>
        <taxon>Tetracentron</taxon>
    </lineage>
</organism>
<feature type="repeat" description="PPR" evidence="2">
    <location>
        <begin position="184"/>
        <end position="218"/>
    </location>
</feature>
<dbReference type="Pfam" id="PF20431">
    <property type="entry name" value="E_motif"/>
    <property type="match status" value="1"/>
</dbReference>
<gene>
    <name evidence="3" type="ORF">HHK36_020752</name>
</gene>
<dbReference type="Proteomes" id="UP000655225">
    <property type="component" value="Unassembled WGS sequence"/>
</dbReference>
<reference evidence="3 4" key="1">
    <citation type="submission" date="2020-04" db="EMBL/GenBank/DDBJ databases">
        <title>Plant Genome Project.</title>
        <authorList>
            <person name="Zhang R.-G."/>
        </authorList>
    </citation>
    <scope>NUCLEOTIDE SEQUENCE [LARGE SCALE GENOMIC DNA]</scope>
    <source>
        <strain evidence="3">YNK0</strain>
        <tissue evidence="3">Leaf</tissue>
    </source>
</reference>
<dbReference type="EMBL" id="JABCRI010000014">
    <property type="protein sequence ID" value="KAF8394541.1"/>
    <property type="molecule type" value="Genomic_DNA"/>
</dbReference>
<dbReference type="InterPro" id="IPR046960">
    <property type="entry name" value="PPR_At4g14850-like_plant"/>
</dbReference>
<proteinExistence type="predicted"/>
<dbReference type="GO" id="GO:0003723">
    <property type="term" value="F:RNA binding"/>
    <property type="evidence" value="ECO:0007669"/>
    <property type="project" value="InterPro"/>
</dbReference>
<evidence type="ECO:0000256" key="1">
    <source>
        <dbReference type="ARBA" id="ARBA00022737"/>
    </source>
</evidence>
<dbReference type="AlphaFoldDB" id="A0A834YXM1"/>